<dbReference type="CDD" id="cd12018">
    <property type="entry name" value="SH3_Tks4_4"/>
    <property type="match status" value="1"/>
</dbReference>
<reference evidence="19" key="2">
    <citation type="submission" date="2025-09" db="UniProtKB">
        <authorList>
            <consortium name="Ensembl"/>
        </authorList>
    </citation>
    <scope>IDENTIFICATION</scope>
</reference>
<evidence type="ECO:0000256" key="6">
    <source>
        <dbReference type="ARBA" id="ARBA00022553"/>
    </source>
</evidence>
<evidence type="ECO:0000256" key="1">
    <source>
        <dbReference type="ARBA" id="ARBA00004188"/>
    </source>
</evidence>
<dbReference type="InterPro" id="IPR035479">
    <property type="entry name" value="SH3PXD2B_SH3_3"/>
</dbReference>
<feature type="domain" description="SH3" evidence="17">
    <location>
        <begin position="151"/>
        <end position="210"/>
    </location>
</feature>
<evidence type="ECO:0000313" key="19">
    <source>
        <dbReference type="Ensembl" id="ENSPSTP00000002203.1"/>
    </source>
</evidence>
<sequence>MPRRSIAEVKVLDVQKRRIPNKHYVYIIKVTWSNGSTEVIYRRYSKFFDLQMQMLDKFPMEGGQKDPKQRIIPFLPGKILFRRSHIRDVAVKRLIPIDEYCKALIQLPPYISQCEEVLQFFETRPDDLTPPKEEPIGKKRSGADSASVDPLVLEQYVVVANYQKQESSEISLCVGQLVDIIEKNESGWWFVSTSEEQGWVPATCLEAQDGVQDELSMQPDEEEKYTVIYPYTARDQDEMNLDKGAVVVVIQKNLEGWWKIRYQGQEGWAPASYLKKGNGEMFSQKLGSGSSTHSCALDLDGISRQQVVTSREKDGLAGQRDGRFDNRPLPNADIRRKSPKMRQRPPPRRDLTIPRGLNLPKPPVPPQVEEEYYTIADFQTTIPDGISFQAGMKVEVIEKNLSGWWYIQIEEKEGWAPATFIDKYKKTSNASRPNFLAPLPSEMAQLRLGDAAAASSATEEATGPCRPLPEAPPNGMDCGIKKAKDWKGKEATESGDLAFTCGYEEISDRDVEEKPSLPPRKESIIKSEGELLERQRPPPKPPGMILPMIPPKQSAAPKDSKKPELKPEKGKLFQLKNEMGLECGHKVSAKEVKKPNLRPIVKPTKPKAEPVEDKPEPITQNPFLKSRPQIKPKPAAAPRTDPPPADDKLDICSLRSKLRPAKCPEKPPEQDTTASESSCGNPAVASEASGRFQERPSMESKALPKSPPGPAVAPAAQEPAPQRPVVPPRRPPPPKKTTSPVAGPVPEARASPLPGRPMLVPPKARPFLSAAIQDEAKVKSSVGPKVISKAVERGEGRERTSAPFSNPDVSKEALYVAVADFEGDEETNSFREGTLFEVREKNSSGWWFCKVLTGGPCWEGWIPSNYLRKKP</sequence>
<dbReference type="FunFam" id="3.30.1520.10:FF:000005">
    <property type="entry name" value="SH3 and PX domain-containing protein 2B"/>
    <property type="match status" value="1"/>
</dbReference>
<feature type="compositionally biased region" description="Polar residues" evidence="16">
    <location>
        <begin position="670"/>
        <end position="680"/>
    </location>
</feature>
<evidence type="ECO:0000256" key="3">
    <source>
        <dbReference type="ARBA" id="ARBA00009628"/>
    </source>
</evidence>
<dbReference type="GO" id="GO:0001654">
    <property type="term" value="P:eye development"/>
    <property type="evidence" value="ECO:0007669"/>
    <property type="project" value="UniProtKB-ARBA"/>
</dbReference>
<dbReference type="GO" id="GO:0007507">
    <property type="term" value="P:heart development"/>
    <property type="evidence" value="ECO:0007669"/>
    <property type="project" value="UniProtKB-ARBA"/>
</dbReference>
<keyword evidence="20" id="KW-1185">Reference proteome</keyword>
<keyword evidence="4 15" id="KW-0728">SH3 domain</keyword>
<dbReference type="InterPro" id="IPR035480">
    <property type="entry name" value="SH3PXD2B_SH3_4"/>
</dbReference>
<feature type="domain" description="PX" evidence="18">
    <location>
        <begin position="4"/>
        <end position="128"/>
    </location>
</feature>
<dbReference type="GO" id="GO:0035091">
    <property type="term" value="F:phosphatidylinositol binding"/>
    <property type="evidence" value="ECO:0007669"/>
    <property type="project" value="InterPro"/>
</dbReference>
<dbReference type="FunFam" id="2.30.30.40:FF:000031">
    <property type="entry name" value="SH3 and PX domain-containing protein 2A"/>
    <property type="match status" value="1"/>
</dbReference>
<dbReference type="InterPro" id="IPR035478">
    <property type="entry name" value="SH3PXD2B_SH3_2"/>
</dbReference>
<comment type="subcellular location">
    <subcellularLocation>
        <location evidence="1">Cell projection</location>
        <location evidence="1">Podosome</location>
    </subcellularLocation>
    <subcellularLocation>
        <location evidence="2">Cytoplasm</location>
    </subcellularLocation>
</comment>
<evidence type="ECO:0000256" key="15">
    <source>
        <dbReference type="PROSITE-ProRule" id="PRU00192"/>
    </source>
</evidence>
<dbReference type="CDD" id="cd12078">
    <property type="entry name" value="SH3_Tks4_3"/>
    <property type="match status" value="1"/>
</dbReference>
<evidence type="ECO:0000256" key="4">
    <source>
        <dbReference type="ARBA" id="ARBA00022443"/>
    </source>
</evidence>
<name>A0A8C9EKX4_PAVCR</name>
<evidence type="ECO:0000256" key="8">
    <source>
        <dbReference type="ARBA" id="ARBA00022782"/>
    </source>
</evidence>
<evidence type="ECO:0000256" key="12">
    <source>
        <dbReference type="ARBA" id="ARBA00072116"/>
    </source>
</evidence>
<feature type="compositionally biased region" description="Low complexity" evidence="16">
    <location>
        <begin position="451"/>
        <end position="462"/>
    </location>
</feature>
<feature type="compositionally biased region" description="Basic residues" evidence="16">
    <location>
        <begin position="337"/>
        <end position="346"/>
    </location>
</feature>
<keyword evidence="7" id="KW-0677">Repeat</keyword>
<dbReference type="GO" id="GO:0030154">
    <property type="term" value="P:cell differentiation"/>
    <property type="evidence" value="ECO:0007669"/>
    <property type="project" value="UniProtKB-KW"/>
</dbReference>
<feature type="compositionally biased region" description="Pro residues" evidence="16">
    <location>
        <begin position="538"/>
        <end position="550"/>
    </location>
</feature>
<keyword evidence="9" id="KW-0965">Cell junction</keyword>
<dbReference type="FunFam" id="2.30.30.40:FF:000082">
    <property type="entry name" value="SH3 and PX domain-containing protein 2B"/>
    <property type="match status" value="1"/>
</dbReference>
<dbReference type="InterPro" id="IPR051228">
    <property type="entry name" value="NADPH_Oxidase/PX-Domain"/>
</dbReference>
<dbReference type="Pfam" id="PF07653">
    <property type="entry name" value="SH3_2"/>
    <property type="match status" value="1"/>
</dbReference>
<dbReference type="Pfam" id="PF00787">
    <property type="entry name" value="PX"/>
    <property type="match status" value="1"/>
</dbReference>
<reference evidence="19" key="1">
    <citation type="submission" date="2025-08" db="UniProtKB">
        <authorList>
            <consortium name="Ensembl"/>
        </authorList>
    </citation>
    <scope>IDENTIFICATION</scope>
</reference>
<dbReference type="GO" id="GO:0042554">
    <property type="term" value="P:superoxide anion generation"/>
    <property type="evidence" value="ECO:0007669"/>
    <property type="project" value="TreeGrafter"/>
</dbReference>
<feature type="compositionally biased region" description="Basic and acidic residues" evidence="16">
    <location>
        <begin position="508"/>
        <end position="536"/>
    </location>
</feature>
<dbReference type="InterPro" id="IPR035477">
    <property type="entry name" value="SH3PXD2B_SH3_1"/>
</dbReference>
<evidence type="ECO:0000313" key="20">
    <source>
        <dbReference type="Proteomes" id="UP000694428"/>
    </source>
</evidence>
<dbReference type="InterPro" id="IPR037961">
    <property type="entry name" value="SH3PXD2_PX"/>
</dbReference>
<keyword evidence="5" id="KW-0963">Cytoplasm</keyword>
<dbReference type="Pfam" id="PF00018">
    <property type="entry name" value="SH3_1"/>
    <property type="match status" value="3"/>
</dbReference>
<feature type="region of interest" description="Disordered" evidence="16">
    <location>
        <begin position="449"/>
        <end position="476"/>
    </location>
</feature>
<evidence type="ECO:0000256" key="5">
    <source>
        <dbReference type="ARBA" id="ARBA00022490"/>
    </source>
</evidence>
<accession>A0A8C9EKX4</accession>
<feature type="domain" description="SH3" evidence="17">
    <location>
        <begin position="810"/>
        <end position="871"/>
    </location>
</feature>
<dbReference type="PANTHER" id="PTHR15706">
    <property type="entry name" value="SH3 MULTIPLE DOMAIN"/>
    <property type="match status" value="1"/>
</dbReference>
<feature type="compositionally biased region" description="Basic and acidic residues" evidence="16">
    <location>
        <begin position="606"/>
        <end position="616"/>
    </location>
</feature>
<dbReference type="InterPro" id="IPR036871">
    <property type="entry name" value="PX_dom_sf"/>
</dbReference>
<proteinExistence type="inferred from homology"/>
<evidence type="ECO:0000256" key="10">
    <source>
        <dbReference type="ARBA" id="ARBA00023273"/>
    </source>
</evidence>
<dbReference type="Ensembl" id="ENSPSTT00000002321.1">
    <property type="protein sequence ID" value="ENSPSTP00000002203.1"/>
    <property type="gene ID" value="ENSPSTG00000001680.1"/>
</dbReference>
<dbReference type="FunFam" id="2.30.30.40:FF:000020">
    <property type="entry name" value="SH3 and PX domain-containing protein 2A"/>
    <property type="match status" value="1"/>
</dbReference>
<feature type="compositionally biased region" description="Basic and acidic residues" evidence="16">
    <location>
        <begin position="310"/>
        <end position="326"/>
    </location>
</feature>
<evidence type="ECO:0000256" key="13">
    <source>
        <dbReference type="ARBA" id="ARBA00077004"/>
    </source>
</evidence>
<evidence type="ECO:0000256" key="11">
    <source>
        <dbReference type="ARBA" id="ARBA00058103"/>
    </source>
</evidence>
<feature type="region of interest" description="Disordered" evidence="16">
    <location>
        <begin position="508"/>
        <end position="572"/>
    </location>
</feature>
<evidence type="ECO:0000259" key="17">
    <source>
        <dbReference type="PROSITE" id="PS50002"/>
    </source>
</evidence>
<dbReference type="SMART" id="SM00312">
    <property type="entry name" value="PX"/>
    <property type="match status" value="1"/>
</dbReference>
<dbReference type="InterPro" id="IPR001683">
    <property type="entry name" value="PX_dom"/>
</dbReference>
<dbReference type="PANTHER" id="PTHR15706:SF26">
    <property type="entry name" value="SH3 AND PX DOMAIN-CONTAINING PROTEIN 2B"/>
    <property type="match status" value="1"/>
</dbReference>
<comment type="function">
    <text evidence="11">Adapter protein involved in invadopodia and podosome formation and extracellular matrix degradation. Binds matrix metalloproteinases (ADAMs), NADPH oxidases (NOXs) and phosphoinositides. Acts as an organizer protein that allows NOX1- or NOX3-dependent reactive oxygen species (ROS) generation and ROS localization. Plays a role in mitotic clonal expansion during the immediate early stage of adipocyte differentiation.</text>
</comment>
<feature type="region of interest" description="Disordered" evidence="16">
    <location>
        <begin position="308"/>
        <end position="366"/>
    </location>
</feature>
<dbReference type="CDD" id="cd12075">
    <property type="entry name" value="SH3_Tks4_1"/>
    <property type="match status" value="1"/>
</dbReference>
<dbReference type="InterPro" id="IPR001452">
    <property type="entry name" value="SH3_domain"/>
</dbReference>
<evidence type="ECO:0000256" key="2">
    <source>
        <dbReference type="ARBA" id="ARBA00004496"/>
    </source>
</evidence>
<keyword evidence="8" id="KW-0221">Differentiation</keyword>
<dbReference type="GO" id="GO:0002102">
    <property type="term" value="C:podosome"/>
    <property type="evidence" value="ECO:0007669"/>
    <property type="project" value="UniProtKB-SubCell"/>
</dbReference>
<dbReference type="AlphaFoldDB" id="A0A8C9EKX4"/>
<feature type="compositionally biased region" description="Pro residues" evidence="16">
    <location>
        <begin position="721"/>
        <end position="735"/>
    </location>
</feature>
<evidence type="ECO:0000256" key="9">
    <source>
        <dbReference type="ARBA" id="ARBA00022949"/>
    </source>
</evidence>
<dbReference type="SMART" id="SM00326">
    <property type="entry name" value="SH3"/>
    <property type="match status" value="4"/>
</dbReference>
<evidence type="ECO:0000256" key="14">
    <source>
        <dbReference type="ARBA" id="ARBA00079601"/>
    </source>
</evidence>
<dbReference type="CDD" id="cd12076">
    <property type="entry name" value="SH3_Tks4_2"/>
    <property type="match status" value="1"/>
</dbReference>
<dbReference type="SUPFAM" id="SSF64268">
    <property type="entry name" value="PX domain"/>
    <property type="match status" value="1"/>
</dbReference>
<dbReference type="GO" id="GO:0016176">
    <property type="term" value="F:superoxide-generating NADPH oxidase activator activity"/>
    <property type="evidence" value="ECO:0007669"/>
    <property type="project" value="TreeGrafter"/>
</dbReference>
<dbReference type="PROSITE" id="PS50002">
    <property type="entry name" value="SH3"/>
    <property type="match status" value="4"/>
</dbReference>
<dbReference type="GO" id="GO:0060348">
    <property type="term" value="P:bone development"/>
    <property type="evidence" value="ECO:0007669"/>
    <property type="project" value="UniProtKB-ARBA"/>
</dbReference>
<dbReference type="FunFam" id="2.30.30.40:FF:000042">
    <property type="entry name" value="SH3 and PX domain-containing protein 2A"/>
    <property type="match status" value="1"/>
</dbReference>
<feature type="region of interest" description="Disordered" evidence="16">
    <location>
        <begin position="586"/>
        <end position="762"/>
    </location>
</feature>
<dbReference type="GO" id="GO:0005737">
    <property type="term" value="C:cytoplasm"/>
    <property type="evidence" value="ECO:0007669"/>
    <property type="project" value="UniProtKB-SubCell"/>
</dbReference>
<dbReference type="CDD" id="cd06888">
    <property type="entry name" value="PX_FISH"/>
    <property type="match status" value="1"/>
</dbReference>
<organism evidence="19 20">
    <name type="scientific">Pavo cristatus</name>
    <name type="common">Indian peafowl</name>
    <name type="synonym">Blue peafowl</name>
    <dbReference type="NCBI Taxonomy" id="9049"/>
    <lineage>
        <taxon>Eukaryota</taxon>
        <taxon>Metazoa</taxon>
        <taxon>Chordata</taxon>
        <taxon>Craniata</taxon>
        <taxon>Vertebrata</taxon>
        <taxon>Euteleostomi</taxon>
        <taxon>Archelosauria</taxon>
        <taxon>Archosauria</taxon>
        <taxon>Dinosauria</taxon>
        <taxon>Saurischia</taxon>
        <taxon>Theropoda</taxon>
        <taxon>Coelurosauria</taxon>
        <taxon>Aves</taxon>
        <taxon>Neognathae</taxon>
        <taxon>Galloanserae</taxon>
        <taxon>Galliformes</taxon>
        <taxon>Phasianidae</taxon>
        <taxon>Phasianinae</taxon>
        <taxon>Pavo</taxon>
    </lineage>
</organism>
<dbReference type="Gene3D" id="3.30.1520.10">
    <property type="entry name" value="Phox-like domain"/>
    <property type="match status" value="1"/>
</dbReference>
<protein>
    <recommendedName>
        <fullName evidence="12">SH3 and PX domain-containing protein 2B</fullName>
    </recommendedName>
    <alternativeName>
        <fullName evidence="13">Factor for adipocyte differentiation 49</fullName>
    </alternativeName>
    <alternativeName>
        <fullName evidence="14">Tyrosine kinase substrate with four SH3 domains</fullName>
    </alternativeName>
</protein>
<dbReference type="Proteomes" id="UP000694428">
    <property type="component" value="Unplaced"/>
</dbReference>
<dbReference type="SUPFAM" id="SSF50044">
    <property type="entry name" value="SH3-domain"/>
    <property type="match status" value="4"/>
</dbReference>
<dbReference type="Gene3D" id="2.30.30.40">
    <property type="entry name" value="SH3 Domains"/>
    <property type="match status" value="4"/>
</dbReference>
<keyword evidence="10" id="KW-0966">Cell projection</keyword>
<dbReference type="PROSITE" id="PS50195">
    <property type="entry name" value="PX"/>
    <property type="match status" value="1"/>
</dbReference>
<feature type="domain" description="SH3" evidence="17">
    <location>
        <begin position="367"/>
        <end position="426"/>
    </location>
</feature>
<feature type="compositionally biased region" description="Basic and acidic residues" evidence="16">
    <location>
        <begin position="558"/>
        <end position="571"/>
    </location>
</feature>
<evidence type="ECO:0000256" key="7">
    <source>
        <dbReference type="ARBA" id="ARBA00022737"/>
    </source>
</evidence>
<feature type="domain" description="SH3" evidence="17">
    <location>
        <begin position="220"/>
        <end position="279"/>
    </location>
</feature>
<evidence type="ECO:0000259" key="18">
    <source>
        <dbReference type="PROSITE" id="PS50195"/>
    </source>
</evidence>
<evidence type="ECO:0000256" key="16">
    <source>
        <dbReference type="SAM" id="MobiDB-lite"/>
    </source>
</evidence>
<comment type="similarity">
    <text evidence="3">Belongs to the SH3PXD2 family.</text>
</comment>
<keyword evidence="6" id="KW-0597">Phosphoprotein</keyword>
<dbReference type="InterPro" id="IPR036028">
    <property type="entry name" value="SH3-like_dom_sf"/>
</dbReference>